<evidence type="ECO:0000313" key="4">
    <source>
        <dbReference type="Proteomes" id="UP000321606"/>
    </source>
</evidence>
<comment type="similarity">
    <text evidence="1 2">Belongs to the phD/YefM antitoxin family.</text>
</comment>
<dbReference type="KEGG" id="lgo:JCM16774_1616"/>
<name>A0A510JBK9_9FUSO</name>
<dbReference type="AlphaFoldDB" id="A0A510JBK9"/>
<organism evidence="3 4">
    <name type="scientific">Pseudoleptotrichia goodfellowii</name>
    <dbReference type="NCBI Taxonomy" id="157692"/>
    <lineage>
        <taxon>Bacteria</taxon>
        <taxon>Fusobacteriati</taxon>
        <taxon>Fusobacteriota</taxon>
        <taxon>Fusobacteriia</taxon>
        <taxon>Fusobacteriales</taxon>
        <taxon>Leptotrichiaceae</taxon>
        <taxon>Pseudoleptotrichia</taxon>
    </lineage>
</organism>
<dbReference type="InterPro" id="IPR051405">
    <property type="entry name" value="phD/YefM_antitoxin"/>
</dbReference>
<protein>
    <recommendedName>
        <fullName evidence="2">Antitoxin</fullName>
    </recommendedName>
</protein>
<dbReference type="Proteomes" id="UP000321606">
    <property type="component" value="Chromosome"/>
</dbReference>
<dbReference type="RefSeq" id="WP_006806440.1">
    <property type="nucleotide sequence ID" value="NZ_AP019822.1"/>
</dbReference>
<dbReference type="Gene3D" id="3.40.1620.10">
    <property type="entry name" value="YefM-like domain"/>
    <property type="match status" value="1"/>
</dbReference>
<comment type="function">
    <text evidence="2">Antitoxin component of a type II toxin-antitoxin (TA) system.</text>
</comment>
<evidence type="ECO:0000256" key="1">
    <source>
        <dbReference type="ARBA" id="ARBA00009981"/>
    </source>
</evidence>
<evidence type="ECO:0000256" key="2">
    <source>
        <dbReference type="RuleBase" id="RU362080"/>
    </source>
</evidence>
<accession>A0A510JBK9</accession>
<dbReference type="SUPFAM" id="SSF143120">
    <property type="entry name" value="YefM-like"/>
    <property type="match status" value="1"/>
</dbReference>
<dbReference type="NCBIfam" id="TIGR01552">
    <property type="entry name" value="phd_fam"/>
    <property type="match status" value="1"/>
</dbReference>
<evidence type="ECO:0000313" key="3">
    <source>
        <dbReference type="EMBL" id="BBM36672.1"/>
    </source>
</evidence>
<sequence>MIAVNYSSARNNFKDYCDKATDDFETIIITRKENKNVVLMSEDEYNNLMENLYIMSNKKYYNELLKRKAEVEAGLVEEHDIIEVE</sequence>
<dbReference type="OrthoDB" id="6427at2"/>
<dbReference type="STRING" id="714315.GCA_000516535_01623"/>
<dbReference type="InterPro" id="IPR036165">
    <property type="entry name" value="YefM-like_sf"/>
</dbReference>
<dbReference type="InterPro" id="IPR006442">
    <property type="entry name" value="Antitoxin_Phd/YefM"/>
</dbReference>
<dbReference type="Pfam" id="PF02604">
    <property type="entry name" value="PhdYeFM_antitox"/>
    <property type="match status" value="1"/>
</dbReference>
<dbReference type="PANTHER" id="PTHR33713:SF6">
    <property type="entry name" value="ANTITOXIN YEFM"/>
    <property type="match status" value="1"/>
</dbReference>
<proteinExistence type="inferred from homology"/>
<reference evidence="3 4" key="1">
    <citation type="submission" date="2019-07" db="EMBL/GenBank/DDBJ databases">
        <title>Complete Genome Sequence of Leptotrichia goodfellowii Strain JCM 16774.</title>
        <authorList>
            <person name="Watanabe S."/>
            <person name="Cui L."/>
        </authorList>
    </citation>
    <scope>NUCLEOTIDE SEQUENCE [LARGE SCALE GENOMIC DNA]</scope>
    <source>
        <strain evidence="3 4">JCM16774</strain>
    </source>
</reference>
<dbReference type="EMBL" id="AP019822">
    <property type="protein sequence ID" value="BBM36672.1"/>
    <property type="molecule type" value="Genomic_DNA"/>
</dbReference>
<gene>
    <name evidence="3" type="ORF">JCM16774_1616</name>
</gene>
<dbReference type="PANTHER" id="PTHR33713">
    <property type="entry name" value="ANTITOXIN YAFN-RELATED"/>
    <property type="match status" value="1"/>
</dbReference>